<sequence>MTREAPAVAADRDRLLLVLAELASYGVAAGEGLPGSPDRAREELLVRLWTRAPGALGSYAFWTRADEASFDPAGGLRAALPLFVSGDAVGAAEFVLHRNGFGVLPGDGCLLVVRP</sequence>
<dbReference type="RefSeq" id="WP_344416612.1">
    <property type="nucleotide sequence ID" value="NZ_BAAAQK010000006.1"/>
</dbReference>
<evidence type="ECO:0000313" key="1">
    <source>
        <dbReference type="EMBL" id="GAA1847605.1"/>
    </source>
</evidence>
<evidence type="ECO:0000313" key="2">
    <source>
        <dbReference type="Proteomes" id="UP001500449"/>
    </source>
</evidence>
<keyword evidence="2" id="KW-1185">Reference proteome</keyword>
<dbReference type="EMBL" id="BAAAQK010000006">
    <property type="protein sequence ID" value="GAA1847605.1"/>
    <property type="molecule type" value="Genomic_DNA"/>
</dbReference>
<protein>
    <submittedName>
        <fullName evidence="1">Uncharacterized protein</fullName>
    </submittedName>
</protein>
<reference evidence="1 2" key="1">
    <citation type="journal article" date="2019" name="Int. J. Syst. Evol. Microbiol.">
        <title>The Global Catalogue of Microorganisms (GCM) 10K type strain sequencing project: providing services to taxonomists for standard genome sequencing and annotation.</title>
        <authorList>
            <consortium name="The Broad Institute Genomics Platform"/>
            <consortium name="The Broad Institute Genome Sequencing Center for Infectious Disease"/>
            <person name="Wu L."/>
            <person name="Ma J."/>
        </authorList>
    </citation>
    <scope>NUCLEOTIDE SEQUENCE [LARGE SCALE GENOMIC DNA]</scope>
    <source>
        <strain evidence="1 2">JCM 16009</strain>
    </source>
</reference>
<organism evidence="1 2">
    <name type="scientific">Pseudonocardia ailaonensis</name>
    <dbReference type="NCBI Taxonomy" id="367279"/>
    <lineage>
        <taxon>Bacteria</taxon>
        <taxon>Bacillati</taxon>
        <taxon>Actinomycetota</taxon>
        <taxon>Actinomycetes</taxon>
        <taxon>Pseudonocardiales</taxon>
        <taxon>Pseudonocardiaceae</taxon>
        <taxon>Pseudonocardia</taxon>
    </lineage>
</organism>
<comment type="caution">
    <text evidence="1">The sequence shown here is derived from an EMBL/GenBank/DDBJ whole genome shotgun (WGS) entry which is preliminary data.</text>
</comment>
<proteinExistence type="predicted"/>
<name>A0ABN2N263_9PSEU</name>
<accession>A0ABN2N263</accession>
<gene>
    <name evidence="1" type="ORF">GCM10009836_29050</name>
</gene>
<dbReference type="Proteomes" id="UP001500449">
    <property type="component" value="Unassembled WGS sequence"/>
</dbReference>